<feature type="domain" description="Mechanosensitive ion channel MscS" evidence="8">
    <location>
        <begin position="149"/>
        <end position="215"/>
    </location>
</feature>
<evidence type="ECO:0000256" key="1">
    <source>
        <dbReference type="ARBA" id="ARBA00004141"/>
    </source>
</evidence>
<evidence type="ECO:0000313" key="9">
    <source>
        <dbReference type="EMBL" id="MCV9385920.1"/>
    </source>
</evidence>
<evidence type="ECO:0000259" key="8">
    <source>
        <dbReference type="Pfam" id="PF00924"/>
    </source>
</evidence>
<dbReference type="InterPro" id="IPR010920">
    <property type="entry name" value="LSM_dom_sf"/>
</dbReference>
<organism evidence="9 10">
    <name type="scientific">Reichenbachiella ulvae</name>
    <dbReference type="NCBI Taxonomy" id="2980104"/>
    <lineage>
        <taxon>Bacteria</taxon>
        <taxon>Pseudomonadati</taxon>
        <taxon>Bacteroidota</taxon>
        <taxon>Cytophagia</taxon>
        <taxon>Cytophagales</taxon>
        <taxon>Reichenbachiellaceae</taxon>
        <taxon>Reichenbachiella</taxon>
    </lineage>
</organism>
<comment type="caution">
    <text evidence="9">The sequence shown here is derived from an EMBL/GenBank/DDBJ whole genome shotgun (WGS) entry which is preliminary data.</text>
</comment>
<evidence type="ECO:0000256" key="7">
    <source>
        <dbReference type="SAM" id="SignalP"/>
    </source>
</evidence>
<evidence type="ECO:0000256" key="5">
    <source>
        <dbReference type="ARBA" id="ARBA00023136"/>
    </source>
</evidence>
<gene>
    <name evidence="9" type="ORF">N7U62_04560</name>
</gene>
<keyword evidence="3 6" id="KW-0812">Transmembrane</keyword>
<keyword evidence="4 6" id="KW-1133">Transmembrane helix</keyword>
<proteinExistence type="inferred from homology"/>
<dbReference type="SUPFAM" id="SSF82861">
    <property type="entry name" value="Mechanosensitive channel protein MscS (YggB), transmembrane region"/>
    <property type="match status" value="1"/>
</dbReference>
<feature type="transmembrane region" description="Helical" evidence="6">
    <location>
        <begin position="131"/>
        <end position="151"/>
    </location>
</feature>
<feature type="chain" id="PRO_5046428925" evidence="7">
    <location>
        <begin position="19"/>
        <end position="312"/>
    </location>
</feature>
<dbReference type="Pfam" id="PF00924">
    <property type="entry name" value="MS_channel_2nd"/>
    <property type="match status" value="1"/>
</dbReference>
<evidence type="ECO:0000256" key="2">
    <source>
        <dbReference type="ARBA" id="ARBA00008017"/>
    </source>
</evidence>
<dbReference type="PANTHER" id="PTHR30221:SF1">
    <property type="entry name" value="SMALL-CONDUCTANCE MECHANOSENSITIVE CHANNEL"/>
    <property type="match status" value="1"/>
</dbReference>
<dbReference type="Gene3D" id="2.30.30.60">
    <property type="match status" value="1"/>
</dbReference>
<feature type="signal peptide" evidence="7">
    <location>
        <begin position="1"/>
        <end position="18"/>
    </location>
</feature>
<dbReference type="Gene3D" id="1.10.287.1260">
    <property type="match status" value="1"/>
</dbReference>
<sequence length="312" mass="34482">MRYLFVIIFLIVSALVQAQDSTVARVSVDSLQLSPKPIVADTVAKKGPSIAHNAPDLSELVTFSEIFWTLVILLVGYFGIRFTSRVLELLAEKSTQYRITIKSLIPVVKILGWVVVIIFIVAGVFQPPAATILAFSASIGVAVGFASQDILKNIFGGIMILFDRPFNSGDKIEVGGHYGEVVEIGLRSTRILTPDDSLVSIPNSEVMNTAVSNANSGEPNCQVVAEVYLPLDIDTVMVRELATEAAQVSRYIYMNKPITVIFINEMKMGRSLYKMRLKAYVLDIRDEFKFKSEMTETVVRQLIEKGIIQSVI</sequence>
<keyword evidence="10" id="KW-1185">Reference proteome</keyword>
<comment type="subcellular location">
    <subcellularLocation>
        <location evidence="1">Membrane</location>
        <topology evidence="1">Multi-pass membrane protein</topology>
    </subcellularLocation>
</comment>
<feature type="transmembrane region" description="Helical" evidence="6">
    <location>
        <begin position="66"/>
        <end position="83"/>
    </location>
</feature>
<dbReference type="EMBL" id="JAOYOD010000001">
    <property type="protein sequence ID" value="MCV9385920.1"/>
    <property type="molecule type" value="Genomic_DNA"/>
</dbReference>
<reference evidence="9 10" key="1">
    <citation type="submission" date="2022-10" db="EMBL/GenBank/DDBJ databases">
        <title>Comparative genomics and taxonomic characterization of three novel marine species of genus Reichenbachiella exhibiting antioxidant and polysaccharide degradation activities.</title>
        <authorList>
            <person name="Muhammad N."/>
            <person name="Lee Y.-J."/>
            <person name="Ko J."/>
            <person name="Kim S.-G."/>
        </authorList>
    </citation>
    <scope>NUCLEOTIDE SEQUENCE [LARGE SCALE GENOMIC DNA]</scope>
    <source>
        <strain evidence="9 10">ABR2-5</strain>
    </source>
</reference>
<dbReference type="PANTHER" id="PTHR30221">
    <property type="entry name" value="SMALL-CONDUCTANCE MECHANOSENSITIVE CHANNEL"/>
    <property type="match status" value="1"/>
</dbReference>
<dbReference type="InterPro" id="IPR011014">
    <property type="entry name" value="MscS_channel_TM-2"/>
</dbReference>
<accession>A0ABT3CR20</accession>
<dbReference type="InterPro" id="IPR023408">
    <property type="entry name" value="MscS_beta-dom_sf"/>
</dbReference>
<dbReference type="InterPro" id="IPR006685">
    <property type="entry name" value="MscS_channel_2nd"/>
</dbReference>
<comment type="similarity">
    <text evidence="2">Belongs to the MscS (TC 1.A.23) family.</text>
</comment>
<evidence type="ECO:0000313" key="10">
    <source>
        <dbReference type="Proteomes" id="UP001300692"/>
    </source>
</evidence>
<dbReference type="RefSeq" id="WP_264136702.1">
    <property type="nucleotide sequence ID" value="NZ_JAOYOD010000001.1"/>
</dbReference>
<dbReference type="InterPro" id="IPR045275">
    <property type="entry name" value="MscS_archaea/bacteria_type"/>
</dbReference>
<keyword evidence="7" id="KW-0732">Signal</keyword>
<evidence type="ECO:0000256" key="6">
    <source>
        <dbReference type="SAM" id="Phobius"/>
    </source>
</evidence>
<evidence type="ECO:0000256" key="3">
    <source>
        <dbReference type="ARBA" id="ARBA00022692"/>
    </source>
</evidence>
<keyword evidence="5 6" id="KW-0472">Membrane</keyword>
<dbReference type="SUPFAM" id="SSF50182">
    <property type="entry name" value="Sm-like ribonucleoproteins"/>
    <property type="match status" value="1"/>
</dbReference>
<evidence type="ECO:0000256" key="4">
    <source>
        <dbReference type="ARBA" id="ARBA00022989"/>
    </source>
</evidence>
<dbReference type="Proteomes" id="UP001300692">
    <property type="component" value="Unassembled WGS sequence"/>
</dbReference>
<protein>
    <submittedName>
        <fullName evidence="9">Mechanosensitive ion channel family protein</fullName>
    </submittedName>
</protein>
<feature type="transmembrane region" description="Helical" evidence="6">
    <location>
        <begin position="104"/>
        <end position="125"/>
    </location>
</feature>
<name>A0ABT3CR20_9BACT</name>